<accession>A0AAP3V0L2</accession>
<protein>
    <submittedName>
        <fullName evidence="4">Glucose 1-dehydrogenase</fullName>
        <ecNumber evidence="4">1.1.1.47</ecNumber>
    </submittedName>
</protein>
<dbReference type="InterPro" id="IPR002347">
    <property type="entry name" value="SDR_fam"/>
</dbReference>
<organism evidence="4 5">
    <name type="scientific">Marinimicrococcus flavescens</name>
    <dbReference type="NCBI Taxonomy" id="3031815"/>
    <lineage>
        <taxon>Bacteria</taxon>
        <taxon>Pseudomonadati</taxon>
        <taxon>Pseudomonadota</taxon>
        <taxon>Alphaproteobacteria</taxon>
        <taxon>Geminicoccales</taxon>
        <taxon>Geminicoccaceae</taxon>
        <taxon>Marinimicrococcus</taxon>
    </lineage>
</organism>
<dbReference type="FunFam" id="3.40.50.720:FF:000084">
    <property type="entry name" value="Short-chain dehydrogenase reductase"/>
    <property type="match status" value="1"/>
</dbReference>
<dbReference type="GO" id="GO:0047936">
    <property type="term" value="F:glucose 1-dehydrogenase [NAD(P)+] activity"/>
    <property type="evidence" value="ECO:0007669"/>
    <property type="project" value="UniProtKB-EC"/>
</dbReference>
<dbReference type="PROSITE" id="PS00061">
    <property type="entry name" value="ADH_SHORT"/>
    <property type="match status" value="1"/>
</dbReference>
<dbReference type="InterPro" id="IPR036291">
    <property type="entry name" value="NAD(P)-bd_dom_sf"/>
</dbReference>
<dbReference type="Gene3D" id="3.40.50.720">
    <property type="entry name" value="NAD(P)-binding Rossmann-like Domain"/>
    <property type="match status" value="1"/>
</dbReference>
<dbReference type="InterPro" id="IPR057326">
    <property type="entry name" value="KR_dom"/>
</dbReference>
<dbReference type="PANTHER" id="PTHR43639:SF1">
    <property type="entry name" value="SHORT-CHAIN DEHYDROGENASE_REDUCTASE FAMILY PROTEIN"/>
    <property type="match status" value="1"/>
</dbReference>
<comment type="caution">
    <text evidence="4">The sequence shown here is derived from an EMBL/GenBank/DDBJ whole genome shotgun (WGS) entry which is preliminary data.</text>
</comment>
<dbReference type="EMBL" id="JARGEQ010000040">
    <property type="protein sequence ID" value="MDF1585773.1"/>
    <property type="molecule type" value="Genomic_DNA"/>
</dbReference>
<feature type="domain" description="Ketoreductase" evidence="3">
    <location>
        <begin position="12"/>
        <end position="188"/>
    </location>
</feature>
<evidence type="ECO:0000256" key="1">
    <source>
        <dbReference type="ARBA" id="ARBA00006484"/>
    </source>
</evidence>
<name>A0AAP3V0L2_9PROT</name>
<dbReference type="RefSeq" id="WP_327788189.1">
    <property type="nucleotide sequence ID" value="NZ_JARGEQ010000040.1"/>
</dbReference>
<dbReference type="NCBIfam" id="NF005559">
    <property type="entry name" value="PRK07231.1"/>
    <property type="match status" value="1"/>
</dbReference>
<proteinExistence type="inferred from homology"/>
<gene>
    <name evidence="4" type="ORF">PZ740_05160</name>
</gene>
<evidence type="ECO:0000313" key="4">
    <source>
        <dbReference type="EMBL" id="MDF1585773.1"/>
    </source>
</evidence>
<dbReference type="PRINTS" id="PR00080">
    <property type="entry name" value="SDRFAMILY"/>
</dbReference>
<keyword evidence="5" id="KW-1185">Reference proteome</keyword>
<evidence type="ECO:0000256" key="2">
    <source>
        <dbReference type="ARBA" id="ARBA00023002"/>
    </source>
</evidence>
<dbReference type="EC" id="1.1.1.47" evidence="4"/>
<dbReference type="PANTHER" id="PTHR43639">
    <property type="entry name" value="OXIDOREDUCTASE, SHORT-CHAIN DEHYDROGENASE/REDUCTASE FAMILY (AFU_ORTHOLOGUE AFUA_5G02870)"/>
    <property type="match status" value="1"/>
</dbReference>
<reference evidence="4 5" key="1">
    <citation type="submission" date="2023-03" db="EMBL/GenBank/DDBJ databases">
        <title>YIM 152171 draft genome.</title>
        <authorList>
            <person name="Yang Z."/>
        </authorList>
    </citation>
    <scope>NUCLEOTIDE SEQUENCE [LARGE SCALE GENOMIC DNA]</scope>
    <source>
        <strain evidence="4 5">YIM 152171</strain>
    </source>
</reference>
<dbReference type="SUPFAM" id="SSF51735">
    <property type="entry name" value="NAD(P)-binding Rossmann-fold domains"/>
    <property type="match status" value="1"/>
</dbReference>
<dbReference type="CDD" id="cd05233">
    <property type="entry name" value="SDR_c"/>
    <property type="match status" value="1"/>
</dbReference>
<dbReference type="SMART" id="SM00822">
    <property type="entry name" value="PKS_KR"/>
    <property type="match status" value="1"/>
</dbReference>
<dbReference type="Proteomes" id="UP001301140">
    <property type="component" value="Unassembled WGS sequence"/>
</dbReference>
<evidence type="ECO:0000313" key="5">
    <source>
        <dbReference type="Proteomes" id="UP001301140"/>
    </source>
</evidence>
<dbReference type="AlphaFoldDB" id="A0AAP3V0L2"/>
<dbReference type="InterPro" id="IPR020904">
    <property type="entry name" value="Sc_DH/Rdtase_CS"/>
</dbReference>
<dbReference type="PRINTS" id="PR00081">
    <property type="entry name" value="GDHRDH"/>
</dbReference>
<comment type="similarity">
    <text evidence="1">Belongs to the short-chain dehydrogenases/reductases (SDR) family.</text>
</comment>
<evidence type="ECO:0000259" key="3">
    <source>
        <dbReference type="SMART" id="SM00822"/>
    </source>
</evidence>
<dbReference type="Pfam" id="PF13561">
    <property type="entry name" value="adh_short_C2"/>
    <property type="match status" value="1"/>
</dbReference>
<sequence>MATLRIPDLEGKVLLVTGASTGIGAAAARALGAQGARVAVHYKSSREAAEAVAADIAASGGEAWTVAGDVADARTVESIVARTGEHFGRIDGLVNNAGAIVRRSPLAELPDALYDEVMDLNVRSVVTACRAAVPWLRRQGGVIVNTTSVAARNGGSTGTGFYAGTKAFVSNLTRALAKELVAERIRVNAVAPGVIATPLHDRSTSPEQMASLAATIPMGRIGTPEDCAGAFLYLCSDMLSGYVTGQILEVNGGQLMP</sequence>
<keyword evidence="2 4" id="KW-0560">Oxidoreductase</keyword>